<feature type="compositionally biased region" description="Polar residues" evidence="1">
    <location>
        <begin position="43"/>
        <end position="52"/>
    </location>
</feature>
<protein>
    <submittedName>
        <fullName evidence="2">Uncharacterized protein</fullName>
    </submittedName>
</protein>
<keyword evidence="3" id="KW-1185">Reference proteome</keyword>
<reference evidence="3" key="1">
    <citation type="submission" date="2017-03" db="EMBL/GenBank/DDBJ databases">
        <title>Phytopthora megakarya and P. palmivora, two closely related causual agents of cacao black pod achieved similar genome size and gene model numbers by different mechanisms.</title>
        <authorList>
            <person name="Ali S."/>
            <person name="Shao J."/>
            <person name="Larry D.J."/>
            <person name="Kronmiller B."/>
            <person name="Shen D."/>
            <person name="Strem M.D."/>
            <person name="Melnick R.L."/>
            <person name="Guiltinan M.J."/>
            <person name="Tyler B.M."/>
            <person name="Meinhardt L.W."/>
            <person name="Bailey B.A."/>
        </authorList>
    </citation>
    <scope>NUCLEOTIDE SEQUENCE [LARGE SCALE GENOMIC DNA]</scope>
    <source>
        <strain evidence="3">zdho120</strain>
    </source>
</reference>
<sequence>MDHGQENSKIMGRRSSSRSRLIPYQQYFHLQEIIRKYPADFASKTNNGNCDDSSSETKSSHHN</sequence>
<feature type="region of interest" description="Disordered" evidence="1">
    <location>
        <begin position="41"/>
        <end position="63"/>
    </location>
</feature>
<name>A0A225VF78_9STRA</name>
<evidence type="ECO:0000313" key="2">
    <source>
        <dbReference type="EMBL" id="OWZ03589.1"/>
    </source>
</evidence>
<feature type="region of interest" description="Disordered" evidence="1">
    <location>
        <begin position="1"/>
        <end position="21"/>
    </location>
</feature>
<dbReference type="Proteomes" id="UP000198211">
    <property type="component" value="Unassembled WGS sequence"/>
</dbReference>
<proteinExistence type="predicted"/>
<evidence type="ECO:0000256" key="1">
    <source>
        <dbReference type="SAM" id="MobiDB-lite"/>
    </source>
</evidence>
<gene>
    <name evidence="2" type="ORF">PHMEG_00024655</name>
</gene>
<dbReference type="EMBL" id="NBNE01005432">
    <property type="protein sequence ID" value="OWZ03589.1"/>
    <property type="molecule type" value="Genomic_DNA"/>
</dbReference>
<evidence type="ECO:0000313" key="3">
    <source>
        <dbReference type="Proteomes" id="UP000198211"/>
    </source>
</evidence>
<comment type="caution">
    <text evidence="2">The sequence shown here is derived from an EMBL/GenBank/DDBJ whole genome shotgun (WGS) entry which is preliminary data.</text>
</comment>
<dbReference type="AlphaFoldDB" id="A0A225VF78"/>
<organism evidence="2 3">
    <name type="scientific">Phytophthora megakarya</name>
    <dbReference type="NCBI Taxonomy" id="4795"/>
    <lineage>
        <taxon>Eukaryota</taxon>
        <taxon>Sar</taxon>
        <taxon>Stramenopiles</taxon>
        <taxon>Oomycota</taxon>
        <taxon>Peronosporomycetes</taxon>
        <taxon>Peronosporales</taxon>
        <taxon>Peronosporaceae</taxon>
        <taxon>Phytophthora</taxon>
    </lineage>
</organism>
<accession>A0A225VF78</accession>